<keyword evidence="4" id="KW-1185">Reference proteome</keyword>
<gene>
    <name evidence="3" type="ORF">D5366_10830</name>
</gene>
<keyword evidence="1" id="KW-0732">Signal</keyword>
<dbReference type="Pfam" id="PF18602">
    <property type="entry name" value="Rap1a"/>
    <property type="match status" value="1"/>
</dbReference>
<protein>
    <recommendedName>
        <fullName evidence="2">Rap1a immunity protein domain-containing protein</fullName>
    </recommendedName>
</protein>
<dbReference type="RefSeq" id="WP_141493636.1">
    <property type="nucleotide sequence ID" value="NZ_CP032485.1"/>
</dbReference>
<name>A0A4Y6V6E7_9PROT</name>
<evidence type="ECO:0000259" key="2">
    <source>
        <dbReference type="Pfam" id="PF18602"/>
    </source>
</evidence>
<dbReference type="Proteomes" id="UP000317214">
    <property type="component" value="Chromosome"/>
</dbReference>
<accession>A0A4Y6V6E7</accession>
<evidence type="ECO:0000313" key="4">
    <source>
        <dbReference type="Proteomes" id="UP000317214"/>
    </source>
</evidence>
<dbReference type="KEGG" id="ntn:D5366_10830"/>
<feature type="domain" description="Rap1a immunity protein" evidence="2">
    <location>
        <begin position="38"/>
        <end position="120"/>
    </location>
</feature>
<dbReference type="EMBL" id="CP032485">
    <property type="protein sequence ID" value="QDH25629.1"/>
    <property type="molecule type" value="Genomic_DNA"/>
</dbReference>
<dbReference type="InterPro" id="IPR041238">
    <property type="entry name" value="Rap1a"/>
</dbReference>
<dbReference type="AlphaFoldDB" id="A0A4Y6V6E7"/>
<dbReference type="OrthoDB" id="7281972at2"/>
<proteinExistence type="predicted"/>
<sequence length="128" mass="13633">MKKLLALTVAASLAASGSVAHAQRVSKVSGRMIGSMCSNARSAGLCDAYIAGVTDSEVWSKKFDEISNDANAPVAFCVPASETTARLRESVVSWLHRHDDALTQPAAKGIYRALHEAYPCHSATEDKK</sequence>
<feature type="signal peptide" evidence="1">
    <location>
        <begin position="1"/>
        <end position="22"/>
    </location>
</feature>
<feature type="chain" id="PRO_5021247976" description="Rap1a immunity protein domain-containing protein" evidence="1">
    <location>
        <begin position="23"/>
        <end position="128"/>
    </location>
</feature>
<organism evidence="3 4">
    <name type="scientific">Neokomagataea tanensis</name>
    <dbReference type="NCBI Taxonomy" id="661191"/>
    <lineage>
        <taxon>Bacteria</taxon>
        <taxon>Pseudomonadati</taxon>
        <taxon>Pseudomonadota</taxon>
        <taxon>Alphaproteobacteria</taxon>
        <taxon>Acetobacterales</taxon>
        <taxon>Acetobacteraceae</taxon>
        <taxon>Neokomagataea</taxon>
    </lineage>
</organism>
<evidence type="ECO:0000313" key="3">
    <source>
        <dbReference type="EMBL" id="QDH25629.1"/>
    </source>
</evidence>
<reference evidence="3 4" key="1">
    <citation type="submission" date="2018-09" db="EMBL/GenBank/DDBJ databases">
        <title>The complete genome sequence of Neokomagataea tanensis NBRC 106556(T).</title>
        <authorList>
            <person name="Chua K.-O."/>
            <person name="See-Too W.-S."/>
            <person name="Hong K.-W."/>
            <person name="Yin W.-F."/>
            <person name="Chan K.-G."/>
        </authorList>
    </citation>
    <scope>NUCLEOTIDE SEQUENCE [LARGE SCALE GENOMIC DNA]</scope>
    <source>
        <strain evidence="4">AH13 \ NBRC 106556</strain>
    </source>
</reference>
<dbReference type="Gene3D" id="1.10.890.40">
    <property type="match status" value="1"/>
</dbReference>
<evidence type="ECO:0000256" key="1">
    <source>
        <dbReference type="SAM" id="SignalP"/>
    </source>
</evidence>